<dbReference type="InterPro" id="IPR038718">
    <property type="entry name" value="SNF2-like_sf"/>
</dbReference>
<dbReference type="PANTHER" id="PTHR45626:SF52">
    <property type="entry name" value="SINGLE-STRANDED DNA-DEPENDENT ATPASE (EUROFUNG)"/>
    <property type="match status" value="1"/>
</dbReference>
<evidence type="ECO:0000259" key="4">
    <source>
        <dbReference type="PROSITE" id="PS51192"/>
    </source>
</evidence>
<dbReference type="GO" id="GO:0006281">
    <property type="term" value="P:DNA repair"/>
    <property type="evidence" value="ECO:0007669"/>
    <property type="project" value="TreeGrafter"/>
</dbReference>
<dbReference type="PANTHER" id="PTHR45626">
    <property type="entry name" value="TRANSCRIPTION TERMINATION FACTOR 2-RELATED"/>
    <property type="match status" value="1"/>
</dbReference>
<keyword evidence="7" id="KW-1185">Reference proteome</keyword>
<comment type="caution">
    <text evidence="6">The sequence shown here is derived from an EMBL/GenBank/DDBJ whole genome shotgun (WGS) entry which is preliminary data.</text>
</comment>
<dbReference type="InterPro" id="IPR050628">
    <property type="entry name" value="SNF2_RAD54_helicase_TF"/>
</dbReference>
<dbReference type="Gene3D" id="3.40.50.10810">
    <property type="entry name" value="Tandem AAA-ATPase domain"/>
    <property type="match status" value="1"/>
</dbReference>
<dbReference type="OrthoDB" id="448448at2759"/>
<dbReference type="InterPro" id="IPR014001">
    <property type="entry name" value="Helicase_ATP-bd"/>
</dbReference>
<dbReference type="Pfam" id="PF00176">
    <property type="entry name" value="SNF2-rel_dom"/>
    <property type="match status" value="1"/>
</dbReference>
<sequence>MDVDNQDVERAYKRIRLQSPEPDIICDNVDDFLLSDSESLPQLPCDNGFSASILELTEENKDEARLDIEGEALTQETARHVCLGTIILEATSSFFKDRQESETPIDLRECGSIIKLNTAETGEYAGILNASFPSDLLHRPSVKLSALLTAPASLRVVISSYMEEASQIGDLLSNNDLFLQHPSPHDIEYFELEMEYFNPHYLITPGSRMPQLEDLAIEYNESTSNSSLALDEKKKGQLIGIFDTAADLSIRPTTEPSLRLQTHLKDYQLKALTVMSEKECVNLENPQCPSLWAAARDASTHGHRADAVPICAGGILADEMGLGKTLCILSLICWSLDSLRDTEAQGICSEPSTTLVVIPKSMIPGWQAQIKHHIIPGQIRVAVYHGTGRQTLAKEFRNNDIVLTTYQTLRSDWSNKGPLFTEKWFRVVLDEAHRIGNRSTQVFQAACELQSSRRWCLTGTPIVNSIDNYGALLAFIQMKPLHAKDIFDRWISHPIRDNLQEGLRKLRILVEATCLRRTKSSISQALPPPTIREEKGDLHPYDRDLYDFFESEAAKSAADPASNSKTGREKKNILSLIHNLRRICDHGEDLLPTSDIETWSIGSYLQTPPSAKVKKLIHNIRLEQANNLEEAVTPPVKSVVFSSWTRMLDLVQNALLQAGFLCERIDGQSSIKQREKTLSRFANDPCCTVMLATLGSGGEGIDLTSANHVHLLEPHWNPMAEEQAIARVHRIGQQRHVTATKYITTDSIEESDAVGYIDDEISKKLEQWLTQRRCVRGV</sequence>
<evidence type="ECO:0000256" key="3">
    <source>
        <dbReference type="ARBA" id="ARBA00022840"/>
    </source>
</evidence>
<proteinExistence type="predicted"/>
<dbReference type="GO" id="GO:0005524">
    <property type="term" value="F:ATP binding"/>
    <property type="evidence" value="ECO:0007669"/>
    <property type="project" value="UniProtKB-KW"/>
</dbReference>
<evidence type="ECO:0000313" key="6">
    <source>
        <dbReference type="EMBL" id="KAF5626773.1"/>
    </source>
</evidence>
<reference evidence="6 7" key="1">
    <citation type="submission" date="2020-05" db="EMBL/GenBank/DDBJ databases">
        <title>Identification and distribution of gene clusters putatively required for synthesis of sphingolipid metabolism inhibitors in phylogenetically diverse species of the filamentous fungus Fusarium.</title>
        <authorList>
            <person name="Kim H.-S."/>
            <person name="Busman M."/>
            <person name="Brown D.W."/>
            <person name="Divon H."/>
            <person name="Uhlig S."/>
            <person name="Proctor R.H."/>
        </authorList>
    </citation>
    <scope>NUCLEOTIDE SEQUENCE [LARGE SCALE GENOMIC DNA]</scope>
    <source>
        <strain evidence="6 7">NRRL 66243</strain>
    </source>
</reference>
<evidence type="ECO:0000313" key="7">
    <source>
        <dbReference type="Proteomes" id="UP000530670"/>
    </source>
</evidence>
<keyword evidence="2" id="KW-0378">Hydrolase</keyword>
<feature type="domain" description="Helicase C-terminal" evidence="5">
    <location>
        <begin position="612"/>
        <end position="776"/>
    </location>
</feature>
<dbReference type="InterPro" id="IPR049730">
    <property type="entry name" value="SNF2/RAD54-like_C"/>
</dbReference>
<dbReference type="GO" id="GO:0016787">
    <property type="term" value="F:hydrolase activity"/>
    <property type="evidence" value="ECO:0007669"/>
    <property type="project" value="UniProtKB-KW"/>
</dbReference>
<dbReference type="InterPro" id="IPR001650">
    <property type="entry name" value="Helicase_C-like"/>
</dbReference>
<accession>A0A8H5R5E6</accession>
<dbReference type="PROSITE" id="PS51194">
    <property type="entry name" value="HELICASE_CTER"/>
    <property type="match status" value="1"/>
</dbReference>
<organism evidence="6 7">
    <name type="scientific">Fusarium tjaetaba</name>
    <dbReference type="NCBI Taxonomy" id="1567544"/>
    <lineage>
        <taxon>Eukaryota</taxon>
        <taxon>Fungi</taxon>
        <taxon>Dikarya</taxon>
        <taxon>Ascomycota</taxon>
        <taxon>Pezizomycotina</taxon>
        <taxon>Sordariomycetes</taxon>
        <taxon>Hypocreomycetidae</taxon>
        <taxon>Hypocreales</taxon>
        <taxon>Nectriaceae</taxon>
        <taxon>Fusarium</taxon>
        <taxon>Fusarium fujikuroi species complex</taxon>
    </lineage>
</organism>
<protein>
    <submittedName>
        <fullName evidence="6">Helicase-like transcription factor</fullName>
    </submittedName>
</protein>
<dbReference type="Pfam" id="PF00271">
    <property type="entry name" value="Helicase_C"/>
    <property type="match status" value="1"/>
</dbReference>
<dbReference type="CDD" id="cd18793">
    <property type="entry name" value="SF2_C_SNF"/>
    <property type="match status" value="1"/>
</dbReference>
<dbReference type="SMART" id="SM00487">
    <property type="entry name" value="DEXDc"/>
    <property type="match status" value="1"/>
</dbReference>
<dbReference type="GO" id="GO:0005634">
    <property type="term" value="C:nucleus"/>
    <property type="evidence" value="ECO:0007669"/>
    <property type="project" value="TreeGrafter"/>
</dbReference>
<dbReference type="AlphaFoldDB" id="A0A8H5R5E6"/>
<dbReference type="GO" id="GO:0004386">
    <property type="term" value="F:helicase activity"/>
    <property type="evidence" value="ECO:0007669"/>
    <property type="project" value="UniProtKB-KW"/>
</dbReference>
<evidence type="ECO:0000256" key="1">
    <source>
        <dbReference type="ARBA" id="ARBA00022741"/>
    </source>
</evidence>
<name>A0A8H5R5E6_9HYPO</name>
<gene>
    <name evidence="6" type="ORF">FTJAE_9444</name>
</gene>
<dbReference type="Gene3D" id="3.40.50.300">
    <property type="entry name" value="P-loop containing nucleotide triphosphate hydrolases"/>
    <property type="match status" value="1"/>
</dbReference>
<dbReference type="InterPro" id="IPR000330">
    <property type="entry name" value="SNF2_N"/>
</dbReference>
<evidence type="ECO:0000256" key="2">
    <source>
        <dbReference type="ARBA" id="ARBA00022801"/>
    </source>
</evidence>
<dbReference type="GeneID" id="59308636"/>
<dbReference type="Proteomes" id="UP000530670">
    <property type="component" value="Unassembled WGS sequence"/>
</dbReference>
<dbReference type="CDD" id="cd18008">
    <property type="entry name" value="DEXDc_SHPRH-like"/>
    <property type="match status" value="1"/>
</dbReference>
<dbReference type="EMBL" id="JAAQRI010000215">
    <property type="protein sequence ID" value="KAF5626773.1"/>
    <property type="molecule type" value="Genomic_DNA"/>
</dbReference>
<keyword evidence="6" id="KW-0347">Helicase</keyword>
<dbReference type="PROSITE" id="PS51192">
    <property type="entry name" value="HELICASE_ATP_BIND_1"/>
    <property type="match status" value="1"/>
</dbReference>
<dbReference type="SMART" id="SM00490">
    <property type="entry name" value="HELICc"/>
    <property type="match status" value="1"/>
</dbReference>
<keyword evidence="3" id="KW-0067">ATP-binding</keyword>
<keyword evidence="1" id="KW-0547">Nucleotide-binding</keyword>
<dbReference type="RefSeq" id="XP_037203427.1">
    <property type="nucleotide sequence ID" value="XM_037356366.1"/>
</dbReference>
<dbReference type="SUPFAM" id="SSF52540">
    <property type="entry name" value="P-loop containing nucleoside triphosphate hydrolases"/>
    <property type="match status" value="2"/>
</dbReference>
<feature type="domain" description="Helicase ATP-binding" evidence="4">
    <location>
        <begin position="305"/>
        <end position="479"/>
    </location>
</feature>
<dbReference type="InterPro" id="IPR027417">
    <property type="entry name" value="P-loop_NTPase"/>
</dbReference>
<dbReference type="GO" id="GO:0008094">
    <property type="term" value="F:ATP-dependent activity, acting on DNA"/>
    <property type="evidence" value="ECO:0007669"/>
    <property type="project" value="TreeGrafter"/>
</dbReference>
<evidence type="ECO:0000259" key="5">
    <source>
        <dbReference type="PROSITE" id="PS51194"/>
    </source>
</evidence>